<evidence type="ECO:0000256" key="1">
    <source>
        <dbReference type="SAM" id="Phobius"/>
    </source>
</evidence>
<evidence type="ECO:0000313" key="3">
    <source>
        <dbReference type="Proteomes" id="UP001596091"/>
    </source>
</evidence>
<organism evidence="2 3">
    <name type="scientific">Acidicapsa dinghuensis</name>
    <dbReference type="NCBI Taxonomy" id="2218256"/>
    <lineage>
        <taxon>Bacteria</taxon>
        <taxon>Pseudomonadati</taxon>
        <taxon>Acidobacteriota</taxon>
        <taxon>Terriglobia</taxon>
        <taxon>Terriglobales</taxon>
        <taxon>Acidobacteriaceae</taxon>
        <taxon>Acidicapsa</taxon>
    </lineage>
</organism>
<dbReference type="Proteomes" id="UP001596091">
    <property type="component" value="Unassembled WGS sequence"/>
</dbReference>
<feature type="transmembrane region" description="Helical" evidence="1">
    <location>
        <begin position="521"/>
        <end position="545"/>
    </location>
</feature>
<name>A0ABW1EK01_9BACT</name>
<feature type="transmembrane region" description="Helical" evidence="1">
    <location>
        <begin position="361"/>
        <end position="378"/>
    </location>
</feature>
<gene>
    <name evidence="2" type="ORF">ACFPT7_18330</name>
</gene>
<dbReference type="PANTHER" id="PTHR10728">
    <property type="entry name" value="CYTOSOLIC PHOSPHOLIPASE A2"/>
    <property type="match status" value="1"/>
</dbReference>
<dbReference type="RefSeq" id="WP_263342001.1">
    <property type="nucleotide sequence ID" value="NZ_JAGSYH010000009.1"/>
</dbReference>
<evidence type="ECO:0008006" key="4">
    <source>
        <dbReference type="Google" id="ProtNLM"/>
    </source>
</evidence>
<feature type="transmembrane region" description="Helical" evidence="1">
    <location>
        <begin position="595"/>
        <end position="615"/>
    </location>
</feature>
<sequence>MASRPDHHTSNSRSEASNRAYCKRLVELAFPDAAIVRGERYGRDELRALLEARPELLSEAGRRYRHLDNEWTVDQLVDAAFPASVRLGTAHYTRQQLIERLPHNPKLQKLVAVKVHFTPSKWLLEQELAARRAWPGEPGDDVYTTAAKKGLLGVCFSGGGIRSATFNLGVLQGLAQIGLLPHIDYLSSVSGGGYIHEFLASWIMRNADGRDGVIAELIPQAEPGCLPRSPEPIKWLMRYASYLTPARGALSTDTWTMIAIWLRNTILNQIPIVMGLASACFAVHLLAGAPAWAKSDYWTWKGDVAATLRWWGAVAGVVMAGIAIWSLVRLGTNLQLQRRMHANSDDSASMKADKLLTNRQVQLKIILPWLAFSGWLSYWVQLRKASDPVVCWLGEAGFALWVLAVAMVVIFAGGAMDSLKRIYEHASKRFYFVCGMAFVCAGIAMTATACALGWGFIEGSGWAARHISCAIGVLGAHNQAASQALKSCVCNSSQANLSGVLSCANAANNGSNGAMIDPWRIQLAILPGLLLGVPYIAIELTMGLLGRSFSDLRREWLARLRAWSMLYGLLWFGLVSLALIGPYLGYWLYGVGPAAVISTAITFLVAHGTTIFAGASGKSDGKPTDNHFLGFKPLDLIAFIAAPLSMLIILLCVSNVASLGLDGLYQAVNGLPDDALPRWAGFVAQYWFVDVACCFVTFAIAVIFGWRVDVNEFSMQSFYRNRLSRCYLAATAPEREADPFSGFDTRAKLWVPDRAGQSLQQKSTQRVQPRVRDLLPKEYRSIHNEQGEYEGPFPIFCTTINLTTGEDLATQERKGASFAFTPLYSGYSIPWTDAKESNRKGCMVSYNGFVPTEEYAYSEGGIGLDTAVAISGAAANPNMGYNSNPAMAFLMTFFNVRLGWWISNPRRESRWLAGRNRPTPYFAALYLFRELFGAVNDAAPYVNLSDGGHFENMGLYELVRRRCRYIVVCDAEEDCGMKFEGIGAAITKCRSDFGVEIDLDLRPLQIEEKTGTSSAHCVVGTITYPPPPGVAREADVSTSCECMGSDDADPYEGVIVYMKTSLVGDEPPDLLTYKLKHPVFPQDSTANQWFLETQFEAYRRLGHHVAMTTMMPAMSPEKVKLDAPATPRGGATDEIRRLFDRMYDIWYPRTPEMEKFLADHMRLYEGILKDLRERKELVGLEAALNQPTLTADEVEWNVPESDEAQVTLYPEQFANSMLDFMYTVYTDLKLAFPDNRISPHSEWWICTFRRWCRVTLVRQTWRKHVVGYPMEFRLFARRELGLPPVAGFVE</sequence>
<feature type="transmembrane region" description="Helical" evidence="1">
    <location>
        <begin position="430"/>
        <end position="457"/>
    </location>
</feature>
<comment type="caution">
    <text evidence="2">The sequence shown here is derived from an EMBL/GenBank/DDBJ whole genome shotgun (WGS) entry which is preliminary data.</text>
</comment>
<reference evidence="3" key="1">
    <citation type="journal article" date="2019" name="Int. J. Syst. Evol. Microbiol.">
        <title>The Global Catalogue of Microorganisms (GCM) 10K type strain sequencing project: providing services to taxonomists for standard genome sequencing and annotation.</title>
        <authorList>
            <consortium name="The Broad Institute Genomics Platform"/>
            <consortium name="The Broad Institute Genome Sequencing Center for Infectious Disease"/>
            <person name="Wu L."/>
            <person name="Ma J."/>
        </authorList>
    </citation>
    <scope>NUCLEOTIDE SEQUENCE [LARGE SCALE GENOMIC DNA]</scope>
    <source>
        <strain evidence="3">JCM 4087</strain>
    </source>
</reference>
<keyword evidence="1" id="KW-1133">Transmembrane helix</keyword>
<feature type="transmembrane region" description="Helical" evidence="1">
    <location>
        <begin position="679"/>
        <end position="706"/>
    </location>
</feature>
<accession>A0ABW1EK01</accession>
<dbReference type="SUPFAM" id="SSF52151">
    <property type="entry name" value="FabD/lysophospholipase-like"/>
    <property type="match status" value="1"/>
</dbReference>
<feature type="transmembrane region" description="Helical" evidence="1">
    <location>
        <begin position="566"/>
        <end position="589"/>
    </location>
</feature>
<dbReference type="EMBL" id="JBHSPH010000009">
    <property type="protein sequence ID" value="MFC5864269.1"/>
    <property type="molecule type" value="Genomic_DNA"/>
</dbReference>
<dbReference type="InterPro" id="IPR016035">
    <property type="entry name" value="Acyl_Trfase/lysoPLipase"/>
</dbReference>
<feature type="transmembrane region" description="Helical" evidence="1">
    <location>
        <begin position="310"/>
        <end position="330"/>
    </location>
</feature>
<proteinExistence type="predicted"/>
<feature type="transmembrane region" description="Helical" evidence="1">
    <location>
        <begin position="636"/>
        <end position="659"/>
    </location>
</feature>
<evidence type="ECO:0000313" key="2">
    <source>
        <dbReference type="EMBL" id="MFC5864269.1"/>
    </source>
</evidence>
<keyword evidence="1" id="KW-0472">Membrane</keyword>
<feature type="transmembrane region" description="Helical" evidence="1">
    <location>
        <begin position="270"/>
        <end position="290"/>
    </location>
</feature>
<keyword evidence="3" id="KW-1185">Reference proteome</keyword>
<dbReference type="Gene3D" id="3.40.1090.10">
    <property type="entry name" value="Cytosolic phospholipase A2 catalytic domain"/>
    <property type="match status" value="1"/>
</dbReference>
<feature type="transmembrane region" description="Helical" evidence="1">
    <location>
        <begin position="398"/>
        <end position="418"/>
    </location>
</feature>
<keyword evidence="1" id="KW-0812">Transmembrane</keyword>
<protein>
    <recommendedName>
        <fullName evidence="4">PNPLA domain-containing protein</fullName>
    </recommendedName>
</protein>
<dbReference type="PANTHER" id="PTHR10728:SF40">
    <property type="entry name" value="PATATIN FAMILY PROTEIN"/>
    <property type="match status" value="1"/>
</dbReference>